<sequence length="293" mass="32970">MKPLSKNKRRGYLFFFFLVFIIATPSFIFQAKGYRLNWGDVLNISQTGGLYINTDQSGIEIFLNNKLFKKTSIVQKGIFIQDLKPGVYEVRASKEGLQSWTKNLKVFPEIVTEARSFLIQEDPELVSIPEFLVSETIATTSVSRKSPPKNPEYEAVALLFAPPVTPKTPATKQSTTTPEEDPEDMQVKNDDGKLTVLWVGEPDEIPSYFCENVECKSAIVVSAPSKILSFDFFPGRGDLLILRLESGIFVSEIDDRSPQNRETVVSGTGYEFRVKGGKNIYLKKDNLLYEVSL</sequence>
<dbReference type="Proteomes" id="UP000177996">
    <property type="component" value="Unassembled WGS sequence"/>
</dbReference>
<dbReference type="EMBL" id="MHLL01000072">
    <property type="protein sequence ID" value="OGZ07017.1"/>
    <property type="molecule type" value="Genomic_DNA"/>
</dbReference>
<organism evidence="3 4">
    <name type="scientific">Candidatus Lloydbacteria bacterium RIFCSPHIGHO2_02_FULL_50_13</name>
    <dbReference type="NCBI Taxonomy" id="1798661"/>
    <lineage>
        <taxon>Bacteria</taxon>
        <taxon>Candidatus Lloydiibacteriota</taxon>
    </lineage>
</organism>
<evidence type="ECO:0000313" key="4">
    <source>
        <dbReference type="Proteomes" id="UP000177996"/>
    </source>
</evidence>
<evidence type="ECO:0000256" key="1">
    <source>
        <dbReference type="SAM" id="MobiDB-lite"/>
    </source>
</evidence>
<comment type="caution">
    <text evidence="3">The sequence shown here is derived from an EMBL/GenBank/DDBJ whole genome shotgun (WGS) entry which is preliminary data.</text>
</comment>
<evidence type="ECO:0008006" key="5">
    <source>
        <dbReference type="Google" id="ProtNLM"/>
    </source>
</evidence>
<proteinExistence type="predicted"/>
<dbReference type="STRING" id="1798661.A3D65_06640"/>
<dbReference type="AlphaFoldDB" id="A0A1G2D0G3"/>
<protein>
    <recommendedName>
        <fullName evidence="5">PEGA domain-containing protein</fullName>
    </recommendedName>
</protein>
<keyword evidence="2" id="KW-0812">Transmembrane</keyword>
<keyword evidence="2" id="KW-1133">Transmembrane helix</keyword>
<reference evidence="3 4" key="1">
    <citation type="journal article" date="2016" name="Nat. Commun.">
        <title>Thousands of microbial genomes shed light on interconnected biogeochemical processes in an aquifer system.</title>
        <authorList>
            <person name="Anantharaman K."/>
            <person name="Brown C.T."/>
            <person name="Hug L.A."/>
            <person name="Sharon I."/>
            <person name="Castelle C.J."/>
            <person name="Probst A.J."/>
            <person name="Thomas B.C."/>
            <person name="Singh A."/>
            <person name="Wilkins M.J."/>
            <person name="Karaoz U."/>
            <person name="Brodie E.L."/>
            <person name="Williams K.H."/>
            <person name="Hubbard S.S."/>
            <person name="Banfield J.F."/>
        </authorList>
    </citation>
    <scope>NUCLEOTIDE SEQUENCE [LARGE SCALE GENOMIC DNA]</scope>
</reference>
<gene>
    <name evidence="3" type="ORF">A3D65_06640</name>
</gene>
<evidence type="ECO:0000313" key="3">
    <source>
        <dbReference type="EMBL" id="OGZ07017.1"/>
    </source>
</evidence>
<keyword evidence="2" id="KW-0472">Membrane</keyword>
<feature type="transmembrane region" description="Helical" evidence="2">
    <location>
        <begin position="12"/>
        <end position="29"/>
    </location>
</feature>
<evidence type="ECO:0000256" key="2">
    <source>
        <dbReference type="SAM" id="Phobius"/>
    </source>
</evidence>
<feature type="region of interest" description="Disordered" evidence="1">
    <location>
        <begin position="165"/>
        <end position="187"/>
    </location>
</feature>
<accession>A0A1G2D0G3</accession>
<name>A0A1G2D0G3_9BACT</name>